<keyword evidence="2" id="KW-1185">Reference proteome</keyword>
<evidence type="ECO:0008006" key="3">
    <source>
        <dbReference type="Google" id="ProtNLM"/>
    </source>
</evidence>
<reference evidence="1 2" key="1">
    <citation type="submission" date="2016-03" db="EMBL/GenBank/DDBJ databases">
        <title>Whole genome sequencing of Grifola frondosa 9006-11.</title>
        <authorList>
            <person name="Min B."/>
            <person name="Park H."/>
            <person name="Kim J.-G."/>
            <person name="Cho H."/>
            <person name="Oh Y.-L."/>
            <person name="Kong W.-S."/>
            <person name="Choi I.-G."/>
        </authorList>
    </citation>
    <scope>NUCLEOTIDE SEQUENCE [LARGE SCALE GENOMIC DNA]</scope>
    <source>
        <strain evidence="1 2">9006-11</strain>
    </source>
</reference>
<gene>
    <name evidence="1" type="ORF">A0H81_09523</name>
</gene>
<dbReference type="AlphaFoldDB" id="A0A1C7M1X6"/>
<sequence>MVRINTTLVRHGYLSTAPRKPTVALSFKVLEAYQQLCDACPRLSIQGMVHTLCYLHSVPYQRVLVDQLSIAFDIYLDILHSIDKHVATVLHCDTPNWHMCNVCAPCLHALEGEPPLTFAFLATMDGNSSLKLIDDTFHGGTSRHDNRLGRLDLWMLSADVDHFKHKVKQSKKQQVAASGSFTVDPAMDNDDDDTWLDVNIDSAIIMAVKSIDTPCIWKVLEKKTLRAHLSSIATWQSNSFLTSGMSRNMLKKFHLQYYQQALSIIEERTHTVQILEKELKTTQADYEAYLQEECVYLQSLKSEPSEVALVIDYLKALHHLETANLRSGAAKVKYEKLINNPKCFDDKTSKKILSSYCTTLSCVNAIEEEICVLESELNIVEWWLPGVSQYEEMLAELKQQEYHVALNNLEHLVVQ</sequence>
<comment type="caution">
    <text evidence="1">The sequence shown here is derived from an EMBL/GenBank/DDBJ whole genome shotgun (WGS) entry which is preliminary data.</text>
</comment>
<proteinExistence type="predicted"/>
<evidence type="ECO:0000313" key="2">
    <source>
        <dbReference type="Proteomes" id="UP000092993"/>
    </source>
</evidence>
<dbReference type="EMBL" id="LUGG01000013">
    <property type="protein sequence ID" value="OBZ70738.1"/>
    <property type="molecule type" value="Genomic_DNA"/>
</dbReference>
<accession>A0A1C7M1X6</accession>
<name>A0A1C7M1X6_GRIFR</name>
<evidence type="ECO:0000313" key="1">
    <source>
        <dbReference type="EMBL" id="OBZ70738.1"/>
    </source>
</evidence>
<organism evidence="1 2">
    <name type="scientific">Grifola frondosa</name>
    <name type="common">Maitake</name>
    <name type="synonym">Polyporus frondosus</name>
    <dbReference type="NCBI Taxonomy" id="5627"/>
    <lineage>
        <taxon>Eukaryota</taxon>
        <taxon>Fungi</taxon>
        <taxon>Dikarya</taxon>
        <taxon>Basidiomycota</taxon>
        <taxon>Agaricomycotina</taxon>
        <taxon>Agaricomycetes</taxon>
        <taxon>Polyporales</taxon>
        <taxon>Grifolaceae</taxon>
        <taxon>Grifola</taxon>
    </lineage>
</organism>
<protein>
    <recommendedName>
        <fullName evidence="3">CxC1-like cysteine cluster associated with KDZ transposases domain-containing protein</fullName>
    </recommendedName>
</protein>
<dbReference type="OrthoDB" id="2801263at2759"/>
<dbReference type="Proteomes" id="UP000092993">
    <property type="component" value="Unassembled WGS sequence"/>
</dbReference>